<name>A0A5S4UVI5_9MICO</name>
<dbReference type="EMBL" id="VSSB01000002">
    <property type="protein sequence ID" value="TYL51044.1"/>
    <property type="molecule type" value="Genomic_DNA"/>
</dbReference>
<proteinExistence type="predicted"/>
<dbReference type="RefSeq" id="WP_148735139.1">
    <property type="nucleotide sequence ID" value="NZ_VSSB01000002.1"/>
</dbReference>
<evidence type="ECO:0000313" key="2">
    <source>
        <dbReference type="Proteomes" id="UP000325243"/>
    </source>
</evidence>
<organism evidence="1 2">
    <name type="scientific">Agromyces mariniharenae</name>
    <dbReference type="NCBI Taxonomy" id="2604423"/>
    <lineage>
        <taxon>Bacteria</taxon>
        <taxon>Bacillati</taxon>
        <taxon>Actinomycetota</taxon>
        <taxon>Actinomycetes</taxon>
        <taxon>Micrococcales</taxon>
        <taxon>Microbacteriaceae</taxon>
        <taxon>Agromyces</taxon>
    </lineage>
</organism>
<evidence type="ECO:0000313" key="1">
    <source>
        <dbReference type="EMBL" id="TYL51044.1"/>
    </source>
</evidence>
<reference evidence="1 2" key="1">
    <citation type="submission" date="2019-08" db="EMBL/GenBank/DDBJ databases">
        <authorList>
            <person name="Hu J."/>
        </authorList>
    </citation>
    <scope>NUCLEOTIDE SEQUENCE [LARGE SCALE GENOMIC DNA]</scope>
    <source>
        <strain evidence="1 2">NEAU-184</strain>
    </source>
</reference>
<sequence length="77" mass="8342">MSNTRPPLASVAIRFTTADGRELVLDFDARPSSPIHVARGELDLVDAGTRETLLVGVWRALAWEAHARESATDRGDG</sequence>
<accession>A0A5S4UVI5</accession>
<comment type="caution">
    <text evidence="1">The sequence shown here is derived from an EMBL/GenBank/DDBJ whole genome shotgun (WGS) entry which is preliminary data.</text>
</comment>
<gene>
    <name evidence="1" type="ORF">FYC51_18100</name>
</gene>
<dbReference type="AlphaFoldDB" id="A0A5S4UVI5"/>
<dbReference type="Proteomes" id="UP000325243">
    <property type="component" value="Unassembled WGS sequence"/>
</dbReference>
<keyword evidence="2" id="KW-1185">Reference proteome</keyword>
<protein>
    <submittedName>
        <fullName evidence="1">Uncharacterized protein</fullName>
    </submittedName>
</protein>